<reference evidence="8" key="1">
    <citation type="submission" date="2018-03" db="EMBL/GenBank/DDBJ databases">
        <authorList>
            <person name="Guldener U."/>
        </authorList>
    </citation>
    <scope>NUCLEOTIDE SEQUENCE</scope>
</reference>
<keyword evidence="9" id="KW-1185">Reference proteome</keyword>
<proteinExistence type="inferred from homology"/>
<comment type="caution">
    <text evidence="8">The sequence shown here is derived from an EMBL/GenBank/DDBJ whole genome shotgun (WGS) entry which is preliminary data.</text>
</comment>
<dbReference type="InterPro" id="IPR052337">
    <property type="entry name" value="SAT4-like"/>
</dbReference>
<comment type="similarity">
    <text evidence="5">Belongs to the SAT4 family.</text>
</comment>
<evidence type="ECO:0000256" key="1">
    <source>
        <dbReference type="ARBA" id="ARBA00004141"/>
    </source>
</evidence>
<keyword evidence="4 6" id="KW-0472">Membrane</keyword>
<name>A0AAE8SJ11_9HYPO</name>
<dbReference type="Pfam" id="PF20684">
    <property type="entry name" value="Fung_rhodopsin"/>
    <property type="match status" value="1"/>
</dbReference>
<feature type="transmembrane region" description="Helical" evidence="6">
    <location>
        <begin position="18"/>
        <end position="40"/>
    </location>
</feature>
<evidence type="ECO:0000256" key="5">
    <source>
        <dbReference type="ARBA" id="ARBA00038359"/>
    </source>
</evidence>
<evidence type="ECO:0000256" key="4">
    <source>
        <dbReference type="ARBA" id="ARBA00023136"/>
    </source>
</evidence>
<feature type="transmembrane region" description="Helical" evidence="6">
    <location>
        <begin position="176"/>
        <end position="198"/>
    </location>
</feature>
<dbReference type="EMBL" id="ONZP01000251">
    <property type="protein sequence ID" value="SPJ79074.1"/>
    <property type="molecule type" value="Genomic_DNA"/>
</dbReference>
<dbReference type="PANTHER" id="PTHR33048">
    <property type="entry name" value="PTH11-LIKE INTEGRAL MEMBRANE PROTEIN (AFU_ORTHOLOGUE AFUA_5G11245)"/>
    <property type="match status" value="1"/>
</dbReference>
<evidence type="ECO:0000256" key="6">
    <source>
        <dbReference type="SAM" id="Phobius"/>
    </source>
</evidence>
<organism evidence="8 9">
    <name type="scientific">Fusarium torulosum</name>
    <dbReference type="NCBI Taxonomy" id="33205"/>
    <lineage>
        <taxon>Eukaryota</taxon>
        <taxon>Fungi</taxon>
        <taxon>Dikarya</taxon>
        <taxon>Ascomycota</taxon>
        <taxon>Pezizomycotina</taxon>
        <taxon>Sordariomycetes</taxon>
        <taxon>Hypocreomycetidae</taxon>
        <taxon>Hypocreales</taxon>
        <taxon>Nectriaceae</taxon>
        <taxon>Fusarium</taxon>
    </lineage>
</organism>
<evidence type="ECO:0000313" key="9">
    <source>
        <dbReference type="Proteomes" id="UP001187734"/>
    </source>
</evidence>
<feature type="domain" description="Rhodopsin" evidence="7">
    <location>
        <begin position="36"/>
        <end position="273"/>
    </location>
</feature>
<keyword evidence="2 6" id="KW-0812">Transmembrane</keyword>
<comment type="subcellular location">
    <subcellularLocation>
        <location evidence="1">Membrane</location>
        <topology evidence="1">Multi-pass membrane protein</topology>
    </subcellularLocation>
</comment>
<keyword evidence="3 6" id="KW-1133">Transmembrane helix</keyword>
<evidence type="ECO:0000259" key="7">
    <source>
        <dbReference type="Pfam" id="PF20684"/>
    </source>
</evidence>
<accession>A0AAE8SJ11</accession>
<feature type="transmembrane region" description="Helical" evidence="6">
    <location>
        <begin position="96"/>
        <end position="118"/>
    </location>
</feature>
<dbReference type="GO" id="GO:0016020">
    <property type="term" value="C:membrane"/>
    <property type="evidence" value="ECO:0007669"/>
    <property type="project" value="UniProtKB-SubCell"/>
</dbReference>
<feature type="transmembrane region" description="Helical" evidence="6">
    <location>
        <begin position="240"/>
        <end position="264"/>
    </location>
</feature>
<evidence type="ECO:0000313" key="8">
    <source>
        <dbReference type="EMBL" id="SPJ79074.1"/>
    </source>
</evidence>
<protein>
    <submittedName>
        <fullName evidence="8">Related to integral membrane protein PTH11</fullName>
    </submittedName>
</protein>
<evidence type="ECO:0000256" key="3">
    <source>
        <dbReference type="ARBA" id="ARBA00022989"/>
    </source>
</evidence>
<feature type="transmembrane region" description="Helical" evidence="6">
    <location>
        <begin position="130"/>
        <end position="156"/>
    </location>
</feature>
<dbReference type="Proteomes" id="UP001187734">
    <property type="component" value="Unassembled WGS sequence"/>
</dbReference>
<sequence length="358" mass="39330">MAIDANVTSVEPTGLGRVLFAIAIFFLIPTSIVVALRCVIRLKHHIFGVDDGLMLFGWMLHVAFSAIAIQCVYSGLGTKDENLNDFLQLETRKFLWFGQLTYSISLIPLKGSICVSLLRIAVSKVHRIIIWGTFALTVVATTAVVIGCLVGCHPIAANWGHEGECSPYQVIAALGYLMSSAAVVTDWVCAVLPVFMLYKSQMKTTTKVSVGVVLGLAALASLCTIIRLPYLKYYTMKSNYFYNVANIVIWSLVESGIGIIAGSLPSLRKLVSRRWHFNPSTGSSPTHITPYTGTNRAVITSNTVTAGRRTREDDGAGEWEQLDDSASTKKIYVKVDLEMQTLERPQTESQGSREDLVW</sequence>
<feature type="transmembrane region" description="Helical" evidence="6">
    <location>
        <begin position="210"/>
        <end position="228"/>
    </location>
</feature>
<feature type="transmembrane region" description="Helical" evidence="6">
    <location>
        <begin position="52"/>
        <end position="76"/>
    </location>
</feature>
<dbReference type="PANTHER" id="PTHR33048:SF15">
    <property type="entry name" value="INTEGRAL MEMBRANE PROTEIN"/>
    <property type="match status" value="1"/>
</dbReference>
<gene>
    <name evidence="8" type="ORF">FTOL_07465</name>
</gene>
<dbReference type="InterPro" id="IPR049326">
    <property type="entry name" value="Rhodopsin_dom_fungi"/>
</dbReference>
<evidence type="ECO:0000256" key="2">
    <source>
        <dbReference type="ARBA" id="ARBA00022692"/>
    </source>
</evidence>
<dbReference type="AlphaFoldDB" id="A0AAE8SJ11"/>